<feature type="transmembrane region" description="Helical" evidence="1">
    <location>
        <begin position="242"/>
        <end position="264"/>
    </location>
</feature>
<reference evidence="3" key="1">
    <citation type="submission" date="2021-01" db="EMBL/GenBank/DDBJ databases">
        <authorList>
            <person name="Zahm M."/>
            <person name="Roques C."/>
            <person name="Cabau C."/>
            <person name="Klopp C."/>
            <person name="Donnadieu C."/>
            <person name="Jouanno E."/>
            <person name="Lampietro C."/>
            <person name="Louis A."/>
            <person name="Herpin A."/>
            <person name="Echchiki A."/>
            <person name="Berthelot C."/>
            <person name="Parey E."/>
            <person name="Roest-Crollius H."/>
            <person name="Braasch I."/>
            <person name="Postlethwait J."/>
            <person name="Bobe J."/>
            <person name="Montfort J."/>
            <person name="Bouchez O."/>
            <person name="Begum T."/>
            <person name="Mejri S."/>
            <person name="Adams A."/>
            <person name="Chen W.-J."/>
            <person name="Guiguen Y."/>
        </authorList>
    </citation>
    <scope>NUCLEOTIDE SEQUENCE</scope>
    <source>
        <tissue evidence="3">Blood</tissue>
    </source>
</reference>
<evidence type="ECO:0000313" key="4">
    <source>
        <dbReference type="Proteomes" id="UP000829720"/>
    </source>
</evidence>
<dbReference type="OrthoDB" id="8960581at2759"/>
<dbReference type="PROSITE" id="PS50835">
    <property type="entry name" value="IG_LIKE"/>
    <property type="match status" value="1"/>
</dbReference>
<dbReference type="Proteomes" id="UP000829720">
    <property type="component" value="Unassembled WGS sequence"/>
</dbReference>
<comment type="caution">
    <text evidence="3">The sequence shown here is derived from an EMBL/GenBank/DDBJ whole genome shotgun (WGS) entry which is preliminary data.</text>
</comment>
<keyword evidence="1" id="KW-1133">Transmembrane helix</keyword>
<evidence type="ECO:0000256" key="1">
    <source>
        <dbReference type="SAM" id="Phobius"/>
    </source>
</evidence>
<dbReference type="InterPro" id="IPR034549">
    <property type="entry name" value="SPACA6"/>
</dbReference>
<dbReference type="AlphaFoldDB" id="A0A8T3CMG5"/>
<organism evidence="3 4">
    <name type="scientific">Albula goreensis</name>
    <dbReference type="NCBI Taxonomy" id="1534307"/>
    <lineage>
        <taxon>Eukaryota</taxon>
        <taxon>Metazoa</taxon>
        <taxon>Chordata</taxon>
        <taxon>Craniata</taxon>
        <taxon>Vertebrata</taxon>
        <taxon>Euteleostomi</taxon>
        <taxon>Actinopterygii</taxon>
        <taxon>Neopterygii</taxon>
        <taxon>Teleostei</taxon>
        <taxon>Albuliformes</taxon>
        <taxon>Albulidae</taxon>
        <taxon>Albula</taxon>
    </lineage>
</organism>
<keyword evidence="4" id="KW-1185">Reference proteome</keyword>
<accession>A0A8T3CMG5</accession>
<dbReference type="SUPFAM" id="SSF48726">
    <property type="entry name" value="Immunoglobulin"/>
    <property type="match status" value="1"/>
</dbReference>
<evidence type="ECO:0000313" key="3">
    <source>
        <dbReference type="EMBL" id="KAI1886329.1"/>
    </source>
</evidence>
<dbReference type="InterPro" id="IPR013783">
    <property type="entry name" value="Ig-like_fold"/>
</dbReference>
<keyword evidence="1" id="KW-0472">Membrane</keyword>
<feature type="domain" description="Ig-like" evidence="2">
    <location>
        <begin position="104"/>
        <end position="188"/>
    </location>
</feature>
<dbReference type="InterPro" id="IPR007110">
    <property type="entry name" value="Ig-like_dom"/>
</dbReference>
<keyword evidence="1" id="KW-0812">Transmembrane</keyword>
<dbReference type="SMART" id="SM00409">
    <property type="entry name" value="IG"/>
    <property type="match status" value="1"/>
</dbReference>
<gene>
    <name evidence="3" type="ORF">AGOR_G00212880</name>
</gene>
<dbReference type="Gene3D" id="2.60.40.10">
    <property type="entry name" value="Immunoglobulins"/>
    <property type="match status" value="1"/>
</dbReference>
<dbReference type="InterPro" id="IPR036179">
    <property type="entry name" value="Ig-like_dom_sf"/>
</dbReference>
<proteinExistence type="predicted"/>
<dbReference type="PANTHER" id="PTHR37366">
    <property type="entry name" value="SPERM ACROSOME MEMBRANE-ASSOCIATED PROTEIN 6"/>
    <property type="match status" value="1"/>
</dbReference>
<dbReference type="InterPro" id="IPR003599">
    <property type="entry name" value="Ig_sub"/>
</dbReference>
<name>A0A8T3CMG5_9TELE</name>
<sequence length="265" mass="29540">MANPSLDRETDTTAQERGWIPGRGFDKLLRSIMLSQILPLMEEFDNKRNPDHVYEERLQAAADYFIAEASKLPRATGCYPPCGFQISGNVYNCVTCLYDSCEYPLDCAMRDSTVGEYNSTEIRCDVHFPLPSSIEIVWRFAPQVRTQQVEQFGLVTVGDDQHFSIPSAQSRHQGTYQCEVFSYQRSIVRTYHHLTVIPQDTVAQSRLQGVFDMALFPGGRFPDQPGGLPPDQAPPTATGPQLVPAPSLLTACLFALSLLLFLSLG</sequence>
<dbReference type="EMBL" id="JAERUA010000020">
    <property type="protein sequence ID" value="KAI1886329.1"/>
    <property type="molecule type" value="Genomic_DNA"/>
</dbReference>
<evidence type="ECO:0000259" key="2">
    <source>
        <dbReference type="PROSITE" id="PS50835"/>
    </source>
</evidence>
<dbReference type="PANTHER" id="PTHR37366:SF1">
    <property type="entry name" value="SPERM ACROSOME MEMBRANE-ASSOCIATED PROTEIN 6"/>
    <property type="match status" value="1"/>
</dbReference>
<protein>
    <recommendedName>
        <fullName evidence="2">Ig-like domain-containing protein</fullName>
    </recommendedName>
</protein>
<dbReference type="GO" id="GO:0007342">
    <property type="term" value="P:fusion of sperm to egg plasma membrane involved in single fertilization"/>
    <property type="evidence" value="ECO:0007669"/>
    <property type="project" value="InterPro"/>
</dbReference>